<dbReference type="InterPro" id="IPR011256">
    <property type="entry name" value="Reg_factor_effector_dom_sf"/>
</dbReference>
<dbReference type="SUPFAM" id="SSF55136">
    <property type="entry name" value="Probable bacterial effector-binding domain"/>
    <property type="match status" value="1"/>
</dbReference>
<dbReference type="PANTHER" id="PTHR40055:SF1">
    <property type="entry name" value="TRANSCRIPTIONAL REGULATOR YGIV-RELATED"/>
    <property type="match status" value="1"/>
</dbReference>
<dbReference type="InterPro" id="IPR010499">
    <property type="entry name" value="AraC_E-bd"/>
</dbReference>
<gene>
    <name evidence="2" type="ORF">EV700_2616</name>
</gene>
<evidence type="ECO:0000313" key="3">
    <source>
        <dbReference type="Proteomes" id="UP000292423"/>
    </source>
</evidence>
<evidence type="ECO:0000259" key="1">
    <source>
        <dbReference type="SMART" id="SM00871"/>
    </source>
</evidence>
<proteinExistence type="predicted"/>
<reference evidence="2 3" key="1">
    <citation type="submission" date="2019-02" db="EMBL/GenBank/DDBJ databases">
        <title>Genomic Encyclopedia of Type Strains, Phase IV (KMG-IV): sequencing the most valuable type-strain genomes for metagenomic binning, comparative biology and taxonomic classification.</title>
        <authorList>
            <person name="Goeker M."/>
        </authorList>
    </citation>
    <scope>NUCLEOTIDE SEQUENCE [LARGE SCALE GENOMIC DNA]</scope>
    <source>
        <strain evidence="2 3">DSM 105135</strain>
    </source>
</reference>
<dbReference type="OrthoDB" id="282744at2"/>
<dbReference type="EMBL" id="SHKX01000013">
    <property type="protein sequence ID" value="RZU38681.1"/>
    <property type="molecule type" value="Genomic_DNA"/>
</dbReference>
<dbReference type="InterPro" id="IPR050908">
    <property type="entry name" value="SmbC-like"/>
</dbReference>
<dbReference type="Gene3D" id="3.20.80.10">
    <property type="entry name" value="Regulatory factor, effector binding domain"/>
    <property type="match status" value="1"/>
</dbReference>
<keyword evidence="3" id="KW-1185">Reference proteome</keyword>
<dbReference type="RefSeq" id="WP_130414457.1">
    <property type="nucleotide sequence ID" value="NZ_SHKX01000013.1"/>
</dbReference>
<feature type="domain" description="AraC effector-binding" evidence="1">
    <location>
        <begin position="1"/>
        <end position="154"/>
    </location>
</feature>
<comment type="caution">
    <text evidence="2">The sequence shown here is derived from an EMBL/GenBank/DDBJ whole genome shotgun (WGS) entry which is preliminary data.</text>
</comment>
<dbReference type="PANTHER" id="PTHR40055">
    <property type="entry name" value="TRANSCRIPTIONAL REGULATOR YGIV-RELATED"/>
    <property type="match status" value="1"/>
</dbReference>
<dbReference type="InterPro" id="IPR029442">
    <property type="entry name" value="GyrI-like"/>
</dbReference>
<protein>
    <submittedName>
        <fullName evidence="2">DNA gyrase inhibitor GyrI</fullName>
    </submittedName>
</protein>
<organism evidence="2 3">
    <name type="scientific">Fluviicoccus keumensis</name>
    <dbReference type="NCBI Taxonomy" id="1435465"/>
    <lineage>
        <taxon>Bacteria</taxon>
        <taxon>Pseudomonadati</taxon>
        <taxon>Pseudomonadota</taxon>
        <taxon>Gammaproteobacteria</taxon>
        <taxon>Moraxellales</taxon>
        <taxon>Moraxellaceae</taxon>
        <taxon>Fluviicoccus</taxon>
    </lineage>
</organism>
<sequence>MIVELKERKPVTVACLRYTGPYGAGIEPFWRNTVYEWLREEGLLGRGRYGISLDNPGVTPPEQCRYDAGVEAPLGYFPTQNAHLTTLPGGLYAVTRFQGKPSQIGAVWQALLEAWLPDSGYRHAGSPPYEYVPPDAAFNPVTGEISCEICVPVVKC</sequence>
<dbReference type="Proteomes" id="UP000292423">
    <property type="component" value="Unassembled WGS sequence"/>
</dbReference>
<evidence type="ECO:0000313" key="2">
    <source>
        <dbReference type="EMBL" id="RZU38681.1"/>
    </source>
</evidence>
<dbReference type="Pfam" id="PF06445">
    <property type="entry name" value="GyrI-like"/>
    <property type="match status" value="1"/>
</dbReference>
<dbReference type="AlphaFoldDB" id="A0A4Q7YPA7"/>
<accession>A0A4Q7YPA7</accession>
<name>A0A4Q7YPA7_9GAMM</name>
<dbReference type="SMART" id="SM00871">
    <property type="entry name" value="AraC_E_bind"/>
    <property type="match status" value="1"/>
</dbReference>